<comment type="caution">
    <text evidence="4">The sequence shown here is derived from an EMBL/GenBank/DDBJ whole genome shotgun (WGS) entry which is preliminary data.</text>
</comment>
<dbReference type="PANTHER" id="PTHR46044:SF1">
    <property type="entry name" value="CN HYDROLASE DOMAIN-CONTAINING PROTEIN"/>
    <property type="match status" value="1"/>
</dbReference>
<organism evidence="4 5">
    <name type="scientific">Rotaria sordida</name>
    <dbReference type="NCBI Taxonomy" id="392033"/>
    <lineage>
        <taxon>Eukaryota</taxon>
        <taxon>Metazoa</taxon>
        <taxon>Spiralia</taxon>
        <taxon>Gnathifera</taxon>
        <taxon>Rotifera</taxon>
        <taxon>Eurotatoria</taxon>
        <taxon>Bdelloidea</taxon>
        <taxon>Philodinida</taxon>
        <taxon>Philodinidae</taxon>
        <taxon>Rotaria</taxon>
    </lineage>
</organism>
<feature type="region of interest" description="Disordered" evidence="2">
    <location>
        <begin position="316"/>
        <end position="348"/>
    </location>
</feature>
<evidence type="ECO:0000313" key="5">
    <source>
        <dbReference type="Proteomes" id="UP000663889"/>
    </source>
</evidence>
<evidence type="ECO:0000313" key="4">
    <source>
        <dbReference type="EMBL" id="CAF0931547.1"/>
    </source>
</evidence>
<dbReference type="InterPro" id="IPR044149">
    <property type="entry name" value="Nitrilases_CHs"/>
</dbReference>
<dbReference type="InterPro" id="IPR036526">
    <property type="entry name" value="C-N_Hydrolase_sf"/>
</dbReference>
<dbReference type="InterPro" id="IPR003010">
    <property type="entry name" value="C-N_Hydrolase"/>
</dbReference>
<dbReference type="GO" id="GO:0003824">
    <property type="term" value="F:catalytic activity"/>
    <property type="evidence" value="ECO:0007669"/>
    <property type="project" value="InterPro"/>
</dbReference>
<reference evidence="4" key="1">
    <citation type="submission" date="2021-02" db="EMBL/GenBank/DDBJ databases">
        <authorList>
            <person name="Nowell W R."/>
        </authorList>
    </citation>
    <scope>NUCLEOTIDE SEQUENCE</scope>
</reference>
<gene>
    <name evidence="4" type="ORF">SEV965_LOCUS7202</name>
</gene>
<evidence type="ECO:0000256" key="2">
    <source>
        <dbReference type="SAM" id="MobiDB-lite"/>
    </source>
</evidence>
<dbReference type="Gene3D" id="3.60.110.10">
    <property type="entry name" value="Carbon-nitrogen hydrolase"/>
    <property type="match status" value="1"/>
</dbReference>
<comment type="similarity">
    <text evidence="1">Belongs to the carbon-nitrogen hydrolase superfamily. Nitrilase family.</text>
</comment>
<dbReference type="Proteomes" id="UP000663889">
    <property type="component" value="Unassembled WGS sequence"/>
</dbReference>
<evidence type="ECO:0000259" key="3">
    <source>
        <dbReference type="PROSITE" id="PS50263"/>
    </source>
</evidence>
<dbReference type="Pfam" id="PF00795">
    <property type="entry name" value="CN_hydrolase"/>
    <property type="match status" value="1"/>
</dbReference>
<sequence>MSSVFKAAAVHAAPVFMNKVATTERVIEYIKDAKKASVELLVYPETFIPGYPYFIECYPTLIQPPVLAEYIEQSVEIDGPEISKIQAVCRDYGVCIILGVSERMSGTHTCFNSQIFIESDGTLLGVHRKLQPTYVERIIWANGGGYTLRCYPSKCGILGGLACWENTMNGARQALIQQGEQIHASAWPALSTMAGFEAVADIQIDAMMKNHALTGQCWVICASNTIDQYCLDWMEAKLGKQELVKVGGGLSSIIHPFNMYLAGPHKGLEQKLVIGEIDLTQLGIVKVWIDSAGHYSRPEVLQNNVNRAQIWPDEKNIACPMKKASSSDGKSSSTSEEVDSSANEHKKE</sequence>
<dbReference type="CDD" id="cd07564">
    <property type="entry name" value="nitrilases_CHs"/>
    <property type="match status" value="1"/>
</dbReference>
<dbReference type="PANTHER" id="PTHR46044">
    <property type="entry name" value="NITRILASE"/>
    <property type="match status" value="1"/>
</dbReference>
<name>A0A814BV30_9BILA</name>
<accession>A0A814BV30</accession>
<evidence type="ECO:0000256" key="1">
    <source>
        <dbReference type="ARBA" id="ARBA00008129"/>
    </source>
</evidence>
<feature type="domain" description="CN hydrolase" evidence="3">
    <location>
        <begin position="5"/>
        <end position="279"/>
    </location>
</feature>
<dbReference type="EMBL" id="CAJNOU010000248">
    <property type="protein sequence ID" value="CAF0931547.1"/>
    <property type="molecule type" value="Genomic_DNA"/>
</dbReference>
<feature type="compositionally biased region" description="Low complexity" evidence="2">
    <location>
        <begin position="322"/>
        <end position="335"/>
    </location>
</feature>
<dbReference type="SUPFAM" id="SSF56317">
    <property type="entry name" value="Carbon-nitrogen hydrolase"/>
    <property type="match status" value="1"/>
</dbReference>
<dbReference type="PROSITE" id="PS50263">
    <property type="entry name" value="CN_HYDROLASE"/>
    <property type="match status" value="1"/>
</dbReference>
<dbReference type="AlphaFoldDB" id="A0A814BV30"/>
<proteinExistence type="inferred from homology"/>
<protein>
    <recommendedName>
        <fullName evidence="3">CN hydrolase domain-containing protein</fullName>
    </recommendedName>
</protein>